<dbReference type="Pfam" id="PF01602">
    <property type="entry name" value="Adaptin_N"/>
    <property type="match status" value="1"/>
</dbReference>
<protein>
    <recommendedName>
        <fullName evidence="10">AP-1 complex subunit gamma</fullName>
    </recommendedName>
</protein>
<dbReference type="GO" id="GO:0030121">
    <property type="term" value="C:AP-1 adaptor complex"/>
    <property type="evidence" value="ECO:0007669"/>
    <property type="project" value="InterPro"/>
</dbReference>
<reference evidence="13 14" key="1">
    <citation type="journal article" date="2022" name="Nat. Ecol. Evol.">
        <title>A masculinizing supergene underlies an exaggerated male reproductive morph in a spider.</title>
        <authorList>
            <person name="Hendrickx F."/>
            <person name="De Corte Z."/>
            <person name="Sonet G."/>
            <person name="Van Belleghem S.M."/>
            <person name="Kostlbacher S."/>
            <person name="Vangestel C."/>
        </authorList>
    </citation>
    <scope>NUCLEOTIDE SEQUENCE [LARGE SCALE GENOMIC DNA]</scope>
    <source>
        <strain evidence="13">W744_W776</strain>
    </source>
</reference>
<dbReference type="PANTHER" id="PTHR22780">
    <property type="entry name" value="ADAPTIN, ALPHA/GAMMA/EPSILON"/>
    <property type="match status" value="1"/>
</dbReference>
<evidence type="ECO:0000256" key="7">
    <source>
        <dbReference type="ARBA" id="ARBA00023136"/>
    </source>
</evidence>
<evidence type="ECO:0000256" key="2">
    <source>
        <dbReference type="ARBA" id="ARBA00004555"/>
    </source>
</evidence>
<dbReference type="GO" id="GO:0016192">
    <property type="term" value="P:vesicle-mediated transport"/>
    <property type="evidence" value="ECO:0007669"/>
    <property type="project" value="InterPro"/>
</dbReference>
<dbReference type="Gene3D" id="2.60.40.1230">
    <property type="match status" value="1"/>
</dbReference>
<dbReference type="Pfam" id="PF02883">
    <property type="entry name" value="Alpha_adaptinC2"/>
    <property type="match status" value="1"/>
</dbReference>
<dbReference type="InterPro" id="IPR008153">
    <property type="entry name" value="GAE_dom"/>
</dbReference>
<evidence type="ECO:0000313" key="13">
    <source>
        <dbReference type="EMBL" id="KAG8198259.1"/>
    </source>
</evidence>
<keyword evidence="5 10" id="KW-0653">Protein transport</keyword>
<evidence type="ECO:0000256" key="5">
    <source>
        <dbReference type="ARBA" id="ARBA00022927"/>
    </source>
</evidence>
<organism evidence="13 14">
    <name type="scientific">Oedothorax gibbosus</name>
    <dbReference type="NCBI Taxonomy" id="931172"/>
    <lineage>
        <taxon>Eukaryota</taxon>
        <taxon>Metazoa</taxon>
        <taxon>Ecdysozoa</taxon>
        <taxon>Arthropoda</taxon>
        <taxon>Chelicerata</taxon>
        <taxon>Arachnida</taxon>
        <taxon>Araneae</taxon>
        <taxon>Araneomorphae</taxon>
        <taxon>Entelegynae</taxon>
        <taxon>Araneoidea</taxon>
        <taxon>Linyphiidae</taxon>
        <taxon>Erigoninae</taxon>
        <taxon>Oedothorax</taxon>
    </lineage>
</organism>
<dbReference type="Proteomes" id="UP000827092">
    <property type="component" value="Unassembled WGS sequence"/>
</dbReference>
<evidence type="ECO:0000256" key="9">
    <source>
        <dbReference type="ARBA" id="ARBA00029433"/>
    </source>
</evidence>
<evidence type="ECO:0000256" key="8">
    <source>
        <dbReference type="ARBA" id="ARBA00023329"/>
    </source>
</evidence>
<dbReference type="InterPro" id="IPR013041">
    <property type="entry name" value="Clathrin_app_Ig-like_sf"/>
</dbReference>
<keyword evidence="8 10" id="KW-0968">Cytoplasmic vesicle</keyword>
<evidence type="ECO:0000259" key="12">
    <source>
        <dbReference type="PROSITE" id="PS50180"/>
    </source>
</evidence>
<dbReference type="SUPFAM" id="SSF49348">
    <property type="entry name" value="Clathrin adaptor appendage domain"/>
    <property type="match status" value="1"/>
</dbReference>
<feature type="domain" description="GAE" evidence="12">
    <location>
        <begin position="713"/>
        <end position="828"/>
    </location>
</feature>
<name>A0AAV6VNY7_9ARAC</name>
<keyword evidence="4 10" id="KW-0813">Transport</keyword>
<feature type="compositionally biased region" description="Low complexity" evidence="11">
    <location>
        <begin position="608"/>
        <end position="617"/>
    </location>
</feature>
<keyword evidence="7 10" id="KW-0472">Membrane</keyword>
<gene>
    <name evidence="13" type="ORF">JTE90_021516</name>
</gene>
<dbReference type="FunFam" id="1.25.10.10:FF:000030">
    <property type="entry name" value="AP-1 complex subunit gamma"/>
    <property type="match status" value="1"/>
</dbReference>
<feature type="region of interest" description="Disordered" evidence="11">
    <location>
        <begin position="598"/>
        <end position="635"/>
    </location>
</feature>
<dbReference type="SUPFAM" id="SSF48371">
    <property type="entry name" value="ARM repeat"/>
    <property type="match status" value="1"/>
</dbReference>
<evidence type="ECO:0000256" key="11">
    <source>
        <dbReference type="SAM" id="MobiDB-lite"/>
    </source>
</evidence>
<dbReference type="InterPro" id="IPR002553">
    <property type="entry name" value="Clathrin/coatomer_adapt-like_N"/>
</dbReference>
<proteinExistence type="inferred from homology"/>
<dbReference type="InterPro" id="IPR008152">
    <property type="entry name" value="Clathrin_a/b/g-adaptin_app_Ig"/>
</dbReference>
<evidence type="ECO:0000256" key="10">
    <source>
        <dbReference type="PIRNR" id="PIRNR037094"/>
    </source>
</evidence>
<accession>A0AAV6VNY7</accession>
<dbReference type="Gene3D" id="1.25.10.10">
    <property type="entry name" value="Leucine-rich Repeat Variant"/>
    <property type="match status" value="1"/>
</dbReference>
<dbReference type="SMART" id="SM00809">
    <property type="entry name" value="Alpha_adaptinC2"/>
    <property type="match status" value="1"/>
</dbReference>
<dbReference type="PIRSF" id="PIRSF037094">
    <property type="entry name" value="AP1_complex_gamma"/>
    <property type="match status" value="1"/>
</dbReference>
<evidence type="ECO:0000256" key="3">
    <source>
        <dbReference type="ARBA" id="ARBA00006613"/>
    </source>
</evidence>
<comment type="caution">
    <text evidence="13">The sequence shown here is derived from an EMBL/GenBank/DDBJ whole genome shotgun (WGS) entry which is preliminary data.</text>
</comment>
<comment type="similarity">
    <text evidence="3 10">Belongs to the adaptor complexes large subunit family.</text>
</comment>
<keyword evidence="6 10" id="KW-0333">Golgi apparatus</keyword>
<dbReference type="InterPro" id="IPR016024">
    <property type="entry name" value="ARM-type_fold"/>
</dbReference>
<dbReference type="InterPro" id="IPR011989">
    <property type="entry name" value="ARM-like"/>
</dbReference>
<dbReference type="InterPro" id="IPR017107">
    <property type="entry name" value="AP1_complex_gsu"/>
</dbReference>
<evidence type="ECO:0000313" key="14">
    <source>
        <dbReference type="Proteomes" id="UP000827092"/>
    </source>
</evidence>
<evidence type="ECO:0000256" key="4">
    <source>
        <dbReference type="ARBA" id="ARBA00022448"/>
    </source>
</evidence>
<dbReference type="GO" id="GO:0006886">
    <property type="term" value="P:intracellular protein transport"/>
    <property type="evidence" value="ECO:0007669"/>
    <property type="project" value="UniProtKB-UniRule"/>
</dbReference>
<keyword evidence="14" id="KW-1185">Reference proteome</keyword>
<dbReference type="PROSITE" id="PS50180">
    <property type="entry name" value="GAE"/>
    <property type="match status" value="1"/>
</dbReference>
<comment type="subcellular location">
    <subcellularLocation>
        <location evidence="1">Cytoplasmic vesicle membrane</location>
    </subcellularLocation>
    <subcellularLocation>
        <location evidence="9">Endomembrane system</location>
        <topology evidence="9">Peripheral membrane protein</topology>
        <orientation evidence="9">Cytoplasmic side</orientation>
    </subcellularLocation>
    <subcellularLocation>
        <location evidence="2">Golgi apparatus</location>
    </subcellularLocation>
</comment>
<evidence type="ECO:0000256" key="6">
    <source>
        <dbReference type="ARBA" id="ARBA00023034"/>
    </source>
</evidence>
<dbReference type="EMBL" id="JAFNEN010000041">
    <property type="protein sequence ID" value="KAG8198259.1"/>
    <property type="molecule type" value="Genomic_DNA"/>
</dbReference>
<dbReference type="InterPro" id="IPR050840">
    <property type="entry name" value="Adaptor_Complx_Large_Subunit"/>
</dbReference>
<sequence length="833" mass="93688">MDIQSAISRLNAYANMPTPMRLRDLIRQIRAARTAADERAVVQKECAYIRSLFREEDNTWRCRNVAKLLYIHMLGYQAHFGQLECLKLIASPRFTDKRIGYLGSMLLLDERQDVHLLITNSLKNDLNSQTQFVIGLALCTLGVICSPEMSRDLAGEVEKLLKTSNAYVRKKAALCAFRIIKKVPELMEMFIPATRSLLSEKNHGVLITAVVLITEMCEKSQDALHHFKKLVSNLVRVLKNLIMAGYSPEHDVCGVSDPFLQVKILRLLRLLGKNDADASEAMNDILAQVATNTETSKNVGNAILYETVLSIMDIKSESGLRVLGINILGRFLLNTDKNIRYVALNTLLCTVQADYNAVQRHRSTIVECLKDPDVSIRKRAMELCFALVNSNNIRSMTKELIIFLEKADPEFKSRCSSNLFISAEMYSPSKRWHIDTMIKVLTLAGNYVIDDVVGNLIQLISESSSLHTYTAQQLYKQLTGDLATKQPLLQVASWSIGEFGDLLNSSEGPDASPANVGPDEILDLFEKITLNTHITLTTKEYTITALMKLSVRFPDFAPRIKRFLDIFGTNVNIELQQRSIEFSSLFRKFDHLRPSLLERMPPMESKSSSENNIVENGEIGEDELSSASKEDKENNKNIEDSSVLLDLLSTELQFGLESLNVPSETVTKTNSEEPDLLDLLGGLELEPHVQSSGSPPAQNILLERYLTSQPDPKGIPSITVFDKSGLKIIFNFDKPLDNPEMIVINLYATNYSYEPIYDFLFQAAVPKVFQLQLLPPTNNILPANNLGNIQQTLKILNPSKSQLRMKLRISYVHHGNSVLEQAEVNNIPQEIYM</sequence>
<dbReference type="AlphaFoldDB" id="A0AAV6VNY7"/>
<evidence type="ECO:0000256" key="1">
    <source>
        <dbReference type="ARBA" id="ARBA00004156"/>
    </source>
</evidence>